<dbReference type="PANTHER" id="PTHR21666:SF270">
    <property type="entry name" value="MUREIN HYDROLASE ACTIVATOR ENVC"/>
    <property type="match status" value="1"/>
</dbReference>
<dbReference type="Proteomes" id="UP000323856">
    <property type="component" value="Unassembled WGS sequence"/>
</dbReference>
<protein>
    <submittedName>
        <fullName evidence="3">M23 family metallopeptidase</fullName>
    </submittedName>
</protein>
<dbReference type="Pfam" id="PF01551">
    <property type="entry name" value="Peptidase_M23"/>
    <property type="match status" value="1"/>
</dbReference>
<comment type="caution">
    <text evidence="3">The sequence shown here is derived from an EMBL/GenBank/DDBJ whole genome shotgun (WGS) entry which is preliminary data.</text>
</comment>
<dbReference type="PANTHER" id="PTHR21666">
    <property type="entry name" value="PEPTIDASE-RELATED"/>
    <property type="match status" value="1"/>
</dbReference>
<dbReference type="InterPro" id="IPR011055">
    <property type="entry name" value="Dup_hybrid_motif"/>
</dbReference>
<feature type="transmembrane region" description="Helical" evidence="1">
    <location>
        <begin position="12"/>
        <end position="33"/>
    </location>
</feature>
<evidence type="ECO:0000313" key="4">
    <source>
        <dbReference type="Proteomes" id="UP000323856"/>
    </source>
</evidence>
<evidence type="ECO:0000259" key="2">
    <source>
        <dbReference type="Pfam" id="PF01551"/>
    </source>
</evidence>
<dbReference type="AlphaFoldDB" id="A0A5B0E5V8"/>
<keyword evidence="1" id="KW-1133">Transmembrane helix</keyword>
<dbReference type="EMBL" id="VOBL01000022">
    <property type="protein sequence ID" value="KAA0973712.1"/>
    <property type="molecule type" value="Genomic_DNA"/>
</dbReference>
<feature type="transmembrane region" description="Helical" evidence="1">
    <location>
        <begin position="45"/>
        <end position="64"/>
    </location>
</feature>
<dbReference type="Gene3D" id="2.70.70.10">
    <property type="entry name" value="Glucose Permease (Domain IIA)"/>
    <property type="match status" value="1"/>
</dbReference>
<dbReference type="InterPro" id="IPR050570">
    <property type="entry name" value="Cell_wall_metabolism_enzyme"/>
</dbReference>
<organism evidence="3 4">
    <name type="scientific">Paeniglutamicibacter gangotriensis</name>
    <dbReference type="NCBI Taxonomy" id="254787"/>
    <lineage>
        <taxon>Bacteria</taxon>
        <taxon>Bacillati</taxon>
        <taxon>Actinomycetota</taxon>
        <taxon>Actinomycetes</taxon>
        <taxon>Micrococcales</taxon>
        <taxon>Micrococcaceae</taxon>
        <taxon>Paeniglutamicibacter</taxon>
    </lineage>
</organism>
<dbReference type="SUPFAM" id="SSF51261">
    <property type="entry name" value="Duplicated hybrid motif"/>
    <property type="match status" value="1"/>
</dbReference>
<dbReference type="OrthoDB" id="9809488at2"/>
<dbReference type="CDD" id="cd12797">
    <property type="entry name" value="M23_peptidase"/>
    <property type="match status" value="1"/>
</dbReference>
<sequence length="284" mass="30064">MRAIILALYRLRVPLFAVSIIAIFAGTVLGRLLSDGQLAWAVGRLPPAGLAGMVAGYLLALFGARLLGPPPEPIIVVSPVAGRWLGMNSPVDKVPSHGVRVYGQAHAIDLVHEPIEIPRPAFGGGPAMRRCSDYPAFGQPLRSMVAGTVVKASDSQRDHRARSNKWALVYLMAEGALRELGGPRFVVGNHIIVRTEQGNYALLAHLKQGSALVRRGDTVEAGEVLAACGNTGNSSEPHVHAQLMDGPSLWTAQGIPMVFADISIGAEQTVRDGLPGNGEHFTAS</sequence>
<reference evidence="3 4" key="1">
    <citation type="submission" date="2019-07" db="EMBL/GenBank/DDBJ databases">
        <title>Analysis of the biochemical properties, biological activity and biotechnological potential of siderophores and biosurfactants produced by Antarctic psychrotolerant bacteria.</title>
        <authorList>
            <person name="Styczynski M."/>
            <person name="Krucon T."/>
            <person name="Decewicz P."/>
            <person name="Dziewit L."/>
        </authorList>
    </citation>
    <scope>NUCLEOTIDE SEQUENCE [LARGE SCALE GENOMIC DNA]</scope>
    <source>
        <strain evidence="3 4">ANT_H27</strain>
    </source>
</reference>
<proteinExistence type="predicted"/>
<gene>
    <name evidence="3" type="ORF">FQ154_17010</name>
</gene>
<dbReference type="GO" id="GO:0004222">
    <property type="term" value="F:metalloendopeptidase activity"/>
    <property type="evidence" value="ECO:0007669"/>
    <property type="project" value="TreeGrafter"/>
</dbReference>
<accession>A0A5B0E5V8</accession>
<dbReference type="RefSeq" id="WP_149620629.1">
    <property type="nucleotide sequence ID" value="NZ_VOBL01000022.1"/>
</dbReference>
<name>A0A5B0E5V8_9MICC</name>
<feature type="domain" description="M23ase beta-sheet core" evidence="2">
    <location>
        <begin position="169"/>
        <end position="244"/>
    </location>
</feature>
<keyword evidence="1" id="KW-0812">Transmembrane</keyword>
<dbReference type="InterPro" id="IPR016047">
    <property type="entry name" value="M23ase_b-sheet_dom"/>
</dbReference>
<evidence type="ECO:0000313" key="3">
    <source>
        <dbReference type="EMBL" id="KAA0973712.1"/>
    </source>
</evidence>
<keyword evidence="1" id="KW-0472">Membrane</keyword>
<evidence type="ECO:0000256" key="1">
    <source>
        <dbReference type="SAM" id="Phobius"/>
    </source>
</evidence>